<evidence type="ECO:0000313" key="3">
    <source>
        <dbReference type="Proteomes" id="UP001056336"/>
    </source>
</evidence>
<dbReference type="EMBL" id="CP097332">
    <property type="protein sequence ID" value="UQX89177.1"/>
    <property type="molecule type" value="Genomic_DNA"/>
</dbReference>
<organism evidence="2 3">
    <name type="scientific">Jatrophihabitans telluris</name>
    <dbReference type="NCBI Taxonomy" id="2038343"/>
    <lineage>
        <taxon>Bacteria</taxon>
        <taxon>Bacillati</taxon>
        <taxon>Actinomycetota</taxon>
        <taxon>Actinomycetes</taxon>
        <taxon>Jatrophihabitantales</taxon>
        <taxon>Jatrophihabitantaceae</taxon>
        <taxon>Jatrophihabitans</taxon>
    </lineage>
</organism>
<name>A0ABY4R0Y2_9ACTN</name>
<proteinExistence type="predicted"/>
<dbReference type="Proteomes" id="UP001056336">
    <property type="component" value="Chromosome"/>
</dbReference>
<evidence type="ECO:0000313" key="2">
    <source>
        <dbReference type="EMBL" id="UQX89177.1"/>
    </source>
</evidence>
<gene>
    <name evidence="2" type="ORF">M6D93_04025</name>
</gene>
<reference evidence="2" key="1">
    <citation type="journal article" date="2018" name="Int. J. Syst. Evol. Microbiol.">
        <title>Jatrophihabitans telluris sp. nov., isolated from sediment soil of lava forest wetlands and the emended description of the genus Jatrophihabitans.</title>
        <authorList>
            <person name="Lee K.C."/>
            <person name="Suh M.K."/>
            <person name="Eom M.K."/>
            <person name="Kim K.K."/>
            <person name="Kim J.S."/>
            <person name="Kim D.S."/>
            <person name="Ko S.H."/>
            <person name="Shin Y.K."/>
            <person name="Lee J.S."/>
        </authorList>
    </citation>
    <scope>NUCLEOTIDE SEQUENCE</scope>
    <source>
        <strain evidence="2">N237</strain>
    </source>
</reference>
<protein>
    <submittedName>
        <fullName evidence="2">Uncharacterized protein</fullName>
    </submittedName>
</protein>
<reference evidence="2" key="2">
    <citation type="submission" date="2022-05" db="EMBL/GenBank/DDBJ databases">
        <authorList>
            <person name="Kim J.-S."/>
            <person name="Lee K."/>
            <person name="Suh M."/>
            <person name="Eom M."/>
            <person name="Kim J.-S."/>
            <person name="Kim D.-S."/>
            <person name="Ko S.-H."/>
            <person name="Shin Y."/>
            <person name="Lee J.-S."/>
        </authorList>
    </citation>
    <scope>NUCLEOTIDE SEQUENCE</scope>
    <source>
        <strain evidence="2">N237</strain>
    </source>
</reference>
<feature type="region of interest" description="Disordered" evidence="1">
    <location>
        <begin position="42"/>
        <end position="125"/>
    </location>
</feature>
<sequence length="125" mass="13265">MPTTRPHSETAQPVGEQFLGLVLADSALLAAEFDAIIAAEWPAPPAERPGRDAAGRHPVSGPTRRTADPVRGPGSGPRPAGIDGWVRQRSPPIRRMGPAALTADPTHARQARPANHYGEHSQPPR</sequence>
<evidence type="ECO:0000256" key="1">
    <source>
        <dbReference type="SAM" id="MobiDB-lite"/>
    </source>
</evidence>
<accession>A0ABY4R0Y2</accession>
<dbReference type="RefSeq" id="WP_249773073.1">
    <property type="nucleotide sequence ID" value="NZ_CP097332.1"/>
</dbReference>
<keyword evidence="3" id="KW-1185">Reference proteome</keyword>